<proteinExistence type="predicted"/>
<dbReference type="EMBL" id="AMZH03009607">
    <property type="protein sequence ID" value="RRT56486.1"/>
    <property type="molecule type" value="Genomic_DNA"/>
</dbReference>
<dbReference type="SUPFAM" id="SSF56235">
    <property type="entry name" value="N-terminal nucleophile aminohydrolases (Ntn hydrolases)"/>
    <property type="match status" value="1"/>
</dbReference>
<name>A0A444EQL6_ENSVE</name>
<evidence type="ECO:0000256" key="1">
    <source>
        <dbReference type="ARBA" id="ARBA00022942"/>
    </source>
</evidence>
<dbReference type="GO" id="GO:0005839">
    <property type="term" value="C:proteasome core complex"/>
    <property type="evidence" value="ECO:0007669"/>
    <property type="project" value="InterPro"/>
</dbReference>
<accession>A0A444EQL6</accession>
<sequence>MPNSLLPSQQLRRGIKQRARCDRAITVLSRWRRLPGRVRPRGRPQGHLAAVGVRSSGTVLVPPDSLGSFSSYRSFSPHIGAHDHESRHAHCHGLKADARVHINCARILEPPPHCRGPRRGRVHNPLHRRPAAEVSVWSFGLFTLIVGFDPYTGVPALYQIDPPGTFSAWKDNATGRNFNSLLEFLAKNYKETSGQETVNLAIGTLLEVSIYLFDYWIF</sequence>
<protein>
    <submittedName>
        <fullName evidence="3">Uncharacterized protein</fullName>
    </submittedName>
</protein>
<evidence type="ECO:0000313" key="3">
    <source>
        <dbReference type="EMBL" id="RRT56486.1"/>
    </source>
</evidence>
<organism evidence="3 4">
    <name type="scientific">Ensete ventricosum</name>
    <name type="common">Abyssinian banana</name>
    <name type="synonym">Musa ensete</name>
    <dbReference type="NCBI Taxonomy" id="4639"/>
    <lineage>
        <taxon>Eukaryota</taxon>
        <taxon>Viridiplantae</taxon>
        <taxon>Streptophyta</taxon>
        <taxon>Embryophyta</taxon>
        <taxon>Tracheophyta</taxon>
        <taxon>Spermatophyta</taxon>
        <taxon>Magnoliopsida</taxon>
        <taxon>Liliopsida</taxon>
        <taxon>Zingiberales</taxon>
        <taxon>Musaceae</taxon>
        <taxon>Ensete</taxon>
    </lineage>
</organism>
<comment type="caution">
    <text evidence="3">The sequence shown here is derived from an EMBL/GenBank/DDBJ whole genome shotgun (WGS) entry which is preliminary data.</text>
</comment>
<dbReference type="Pfam" id="PF00227">
    <property type="entry name" value="Proteasome"/>
    <property type="match status" value="1"/>
</dbReference>
<evidence type="ECO:0000313" key="4">
    <source>
        <dbReference type="Proteomes" id="UP000287651"/>
    </source>
</evidence>
<evidence type="ECO:0000256" key="2">
    <source>
        <dbReference type="ARBA" id="ARBA00026071"/>
    </source>
</evidence>
<dbReference type="InterPro" id="IPR029055">
    <property type="entry name" value="Ntn_hydrolases_N"/>
</dbReference>
<dbReference type="GO" id="GO:0051603">
    <property type="term" value="P:proteolysis involved in protein catabolic process"/>
    <property type="evidence" value="ECO:0007669"/>
    <property type="project" value="InterPro"/>
</dbReference>
<dbReference type="Proteomes" id="UP000287651">
    <property type="component" value="Unassembled WGS sequence"/>
</dbReference>
<dbReference type="InterPro" id="IPR050115">
    <property type="entry name" value="Proteasome_alpha"/>
</dbReference>
<dbReference type="InterPro" id="IPR001353">
    <property type="entry name" value="Proteasome_sua/b"/>
</dbReference>
<dbReference type="Gene3D" id="3.60.20.10">
    <property type="entry name" value="Glutamine Phosphoribosylpyrophosphate, subunit 1, domain 1"/>
    <property type="match status" value="1"/>
</dbReference>
<keyword evidence="1" id="KW-0647">Proteasome</keyword>
<comment type="subunit">
    <text evidence="2">The 26S proteasome consists of a 20S proteasome core and two 19S regulatory subunits. The 20S proteasome core is composed of 28 subunits that are arranged in four stacked rings, resulting in a barrel-shaped structure. The two end rings are each formed by seven alpha subunits, and the two central rings are each formed by seven beta subunits. The catalytic chamber with the active sites is on the inside of the barrel.</text>
</comment>
<reference evidence="3 4" key="1">
    <citation type="journal article" date="2014" name="Agronomy (Basel)">
        <title>A Draft Genome Sequence for Ensete ventricosum, the Drought-Tolerant Tree Against Hunger.</title>
        <authorList>
            <person name="Harrison J."/>
            <person name="Moore K.A."/>
            <person name="Paszkiewicz K."/>
            <person name="Jones T."/>
            <person name="Grant M."/>
            <person name="Ambacheew D."/>
            <person name="Muzemil S."/>
            <person name="Studholme D.J."/>
        </authorList>
    </citation>
    <scope>NUCLEOTIDE SEQUENCE [LARGE SCALE GENOMIC DNA]</scope>
</reference>
<dbReference type="AlphaFoldDB" id="A0A444EQL6"/>
<dbReference type="PANTHER" id="PTHR11599">
    <property type="entry name" value="PROTEASOME SUBUNIT ALPHA/BETA"/>
    <property type="match status" value="1"/>
</dbReference>
<gene>
    <name evidence="3" type="ORF">B296_00020020</name>
</gene>